<evidence type="ECO:0000313" key="3">
    <source>
        <dbReference type="Proteomes" id="UP000823775"/>
    </source>
</evidence>
<name>A0ABS8RV83_DATST</name>
<reference evidence="2 3" key="1">
    <citation type="journal article" date="2021" name="BMC Genomics">
        <title>Datura genome reveals duplications of psychoactive alkaloid biosynthetic genes and high mutation rate following tissue culture.</title>
        <authorList>
            <person name="Rajewski A."/>
            <person name="Carter-House D."/>
            <person name="Stajich J."/>
            <person name="Litt A."/>
        </authorList>
    </citation>
    <scope>NUCLEOTIDE SEQUENCE [LARGE SCALE GENOMIC DNA]</scope>
    <source>
        <strain evidence="2">AR-01</strain>
    </source>
</reference>
<proteinExistence type="predicted"/>
<dbReference type="Proteomes" id="UP000823775">
    <property type="component" value="Unassembled WGS sequence"/>
</dbReference>
<accession>A0ABS8RV83</accession>
<keyword evidence="3" id="KW-1185">Reference proteome</keyword>
<sequence length="107" mass="11594">MLPGEEDYYPICNMVEASPGCLEGAAGLRPLMYPIQPLCSNVVDRAQTVSQGVQTFATSPERPGHMCRNAHRQAGKAQSGAEVPITAASPINRPSRQDSYHEQVAHF</sequence>
<evidence type="ECO:0000313" key="2">
    <source>
        <dbReference type="EMBL" id="MCD7450679.1"/>
    </source>
</evidence>
<dbReference type="EMBL" id="JACEIK010000141">
    <property type="protein sequence ID" value="MCD7450679.1"/>
    <property type="molecule type" value="Genomic_DNA"/>
</dbReference>
<organism evidence="2 3">
    <name type="scientific">Datura stramonium</name>
    <name type="common">Jimsonweed</name>
    <name type="synonym">Common thornapple</name>
    <dbReference type="NCBI Taxonomy" id="4076"/>
    <lineage>
        <taxon>Eukaryota</taxon>
        <taxon>Viridiplantae</taxon>
        <taxon>Streptophyta</taxon>
        <taxon>Embryophyta</taxon>
        <taxon>Tracheophyta</taxon>
        <taxon>Spermatophyta</taxon>
        <taxon>Magnoliopsida</taxon>
        <taxon>eudicotyledons</taxon>
        <taxon>Gunneridae</taxon>
        <taxon>Pentapetalae</taxon>
        <taxon>asterids</taxon>
        <taxon>lamiids</taxon>
        <taxon>Solanales</taxon>
        <taxon>Solanaceae</taxon>
        <taxon>Solanoideae</taxon>
        <taxon>Datureae</taxon>
        <taxon>Datura</taxon>
    </lineage>
</organism>
<comment type="caution">
    <text evidence="2">The sequence shown here is derived from an EMBL/GenBank/DDBJ whole genome shotgun (WGS) entry which is preliminary data.</text>
</comment>
<feature type="compositionally biased region" description="Basic and acidic residues" evidence="1">
    <location>
        <begin position="95"/>
        <end position="107"/>
    </location>
</feature>
<evidence type="ECO:0000256" key="1">
    <source>
        <dbReference type="SAM" id="MobiDB-lite"/>
    </source>
</evidence>
<gene>
    <name evidence="2" type="ORF">HAX54_007965</name>
</gene>
<protein>
    <submittedName>
        <fullName evidence="2">Uncharacterized protein</fullName>
    </submittedName>
</protein>
<feature type="region of interest" description="Disordered" evidence="1">
    <location>
        <begin position="70"/>
        <end position="107"/>
    </location>
</feature>